<evidence type="ECO:0000313" key="2">
    <source>
        <dbReference type="Proteomes" id="UP001597244"/>
    </source>
</evidence>
<reference evidence="2" key="1">
    <citation type="journal article" date="2019" name="Int. J. Syst. Evol. Microbiol.">
        <title>The Global Catalogue of Microorganisms (GCM) 10K type strain sequencing project: providing services to taxonomists for standard genome sequencing and annotation.</title>
        <authorList>
            <consortium name="The Broad Institute Genomics Platform"/>
            <consortium name="The Broad Institute Genome Sequencing Center for Infectious Disease"/>
            <person name="Wu L."/>
            <person name="Ma J."/>
        </authorList>
    </citation>
    <scope>NUCLEOTIDE SEQUENCE [LARGE SCALE GENOMIC DNA]</scope>
    <source>
        <strain evidence="2">CCM 8951</strain>
    </source>
</reference>
<accession>A0ABW4DN63</accession>
<protein>
    <submittedName>
        <fullName evidence="1">Uncharacterized protein</fullName>
    </submittedName>
</protein>
<dbReference type="EMBL" id="JBHTOF010000096">
    <property type="protein sequence ID" value="MFD1466112.1"/>
    <property type="molecule type" value="Genomic_DNA"/>
</dbReference>
<sequence>MDFDNENRKSHFSDDVNVQELFDKCAGTGKVGKDRYGVEEILKLSI</sequence>
<dbReference type="Proteomes" id="UP001597244">
    <property type="component" value="Unassembled WGS sequence"/>
</dbReference>
<keyword evidence="2" id="KW-1185">Reference proteome</keyword>
<name>A0ABW4DN63_9LACO</name>
<organism evidence="1 2">
    <name type="scientific">Lapidilactobacillus mulanensis</name>
    <dbReference type="NCBI Taxonomy" id="2485999"/>
    <lineage>
        <taxon>Bacteria</taxon>
        <taxon>Bacillati</taxon>
        <taxon>Bacillota</taxon>
        <taxon>Bacilli</taxon>
        <taxon>Lactobacillales</taxon>
        <taxon>Lactobacillaceae</taxon>
        <taxon>Lapidilactobacillus</taxon>
    </lineage>
</organism>
<evidence type="ECO:0000313" key="1">
    <source>
        <dbReference type="EMBL" id="MFD1466112.1"/>
    </source>
</evidence>
<gene>
    <name evidence="1" type="ORF">ACFQ4L_08570</name>
</gene>
<proteinExistence type="predicted"/>
<comment type="caution">
    <text evidence="1">The sequence shown here is derived from an EMBL/GenBank/DDBJ whole genome shotgun (WGS) entry which is preliminary data.</text>
</comment>